<evidence type="ECO:0008006" key="3">
    <source>
        <dbReference type="Google" id="ProtNLM"/>
    </source>
</evidence>
<name>A0ABU0HVF9_9HYPH</name>
<dbReference type="Proteomes" id="UP001231124">
    <property type="component" value="Unassembled WGS sequence"/>
</dbReference>
<proteinExistence type="predicted"/>
<accession>A0ABU0HVF9</accession>
<evidence type="ECO:0000313" key="1">
    <source>
        <dbReference type="EMBL" id="MDQ0446281.1"/>
    </source>
</evidence>
<organism evidence="1 2">
    <name type="scientific">Methylobacterium aerolatum</name>
    <dbReference type="NCBI Taxonomy" id="418708"/>
    <lineage>
        <taxon>Bacteria</taxon>
        <taxon>Pseudomonadati</taxon>
        <taxon>Pseudomonadota</taxon>
        <taxon>Alphaproteobacteria</taxon>
        <taxon>Hyphomicrobiales</taxon>
        <taxon>Methylobacteriaceae</taxon>
        <taxon>Methylobacterium</taxon>
    </lineage>
</organism>
<evidence type="ECO:0000313" key="2">
    <source>
        <dbReference type="Proteomes" id="UP001231124"/>
    </source>
</evidence>
<protein>
    <recommendedName>
        <fullName evidence="3">CopG family transcriptional regulator</fullName>
    </recommendedName>
</protein>
<dbReference type="EMBL" id="JAUSVP010000002">
    <property type="protein sequence ID" value="MDQ0446281.1"/>
    <property type="molecule type" value="Genomic_DNA"/>
</dbReference>
<sequence length="78" mass="8723">MQTITVSLDDVVLQRAQEDAAREGKSLSEFIAKTVEQRVGRPVLSQREAMERFLAGPPLHVLDENGKAPTRDQIYEAD</sequence>
<dbReference type="RefSeq" id="WP_238204299.1">
    <property type="nucleotide sequence ID" value="NZ_BPQE01000017.1"/>
</dbReference>
<reference evidence="1 2" key="1">
    <citation type="submission" date="2023-07" db="EMBL/GenBank/DDBJ databases">
        <title>Genomic Encyclopedia of Type Strains, Phase IV (KMG-IV): sequencing the most valuable type-strain genomes for metagenomic binning, comparative biology and taxonomic classification.</title>
        <authorList>
            <person name="Goeker M."/>
        </authorList>
    </citation>
    <scope>NUCLEOTIDE SEQUENCE [LARGE SCALE GENOMIC DNA]</scope>
    <source>
        <strain evidence="1 2">DSM 19013</strain>
    </source>
</reference>
<gene>
    <name evidence="1" type="ORF">QO012_000770</name>
</gene>
<keyword evidence="2" id="KW-1185">Reference proteome</keyword>
<comment type="caution">
    <text evidence="1">The sequence shown here is derived from an EMBL/GenBank/DDBJ whole genome shotgun (WGS) entry which is preliminary data.</text>
</comment>